<comment type="caution">
    <text evidence="1">The sequence shown here is derived from an EMBL/GenBank/DDBJ whole genome shotgun (WGS) entry which is preliminary data.</text>
</comment>
<name>A0ABP7ZCS8_9MICO</name>
<organism evidence="1 2">
    <name type="scientific">Gryllotalpicola daejeonensis</name>
    <dbReference type="NCBI Taxonomy" id="993087"/>
    <lineage>
        <taxon>Bacteria</taxon>
        <taxon>Bacillati</taxon>
        <taxon>Actinomycetota</taxon>
        <taxon>Actinomycetes</taxon>
        <taxon>Micrococcales</taxon>
        <taxon>Microbacteriaceae</taxon>
        <taxon>Gryllotalpicola</taxon>
    </lineage>
</organism>
<evidence type="ECO:0000313" key="1">
    <source>
        <dbReference type="EMBL" id="GAA4153762.1"/>
    </source>
</evidence>
<sequence length="204" mass="22223">METLTRPSTLTPADFDRVVDAQLLVTTGDYAAITGQDLGFVRKQAANDNLDIPVLRPFGALRYVRTRDTRRGGVSAAHEALDLLRRASAGDRNAAAILSSLGTRGARYQLDPDGRVVDLMGQAALPGTTSAERLVSENDRLTFQEVAQLCGVSPVAIDQMYRQNRWPLPVERDSVSTGRSGARRVRTDDLLHLIGLADLIRKGL</sequence>
<reference evidence="1" key="2">
    <citation type="submission" date="2023-12" db="EMBL/GenBank/DDBJ databases">
        <authorList>
            <person name="Sun Q."/>
            <person name="Inoue M."/>
        </authorList>
    </citation>
    <scope>NUCLEOTIDE SEQUENCE</scope>
    <source>
        <strain evidence="1">JCM 17590</strain>
    </source>
</reference>
<evidence type="ECO:0008006" key="3">
    <source>
        <dbReference type="Google" id="ProtNLM"/>
    </source>
</evidence>
<accession>A0ABP7ZCS8</accession>
<proteinExistence type="predicted"/>
<keyword evidence="2" id="KW-1185">Reference proteome</keyword>
<dbReference type="Proteomes" id="UP001415169">
    <property type="component" value="Unassembled WGS sequence"/>
</dbReference>
<protein>
    <recommendedName>
        <fullName evidence="3">DNA-binding protein</fullName>
    </recommendedName>
</protein>
<evidence type="ECO:0000313" key="2">
    <source>
        <dbReference type="Proteomes" id="UP001415169"/>
    </source>
</evidence>
<gene>
    <name evidence="1" type="ORF">GCM10022286_00550</name>
</gene>
<reference evidence="1" key="1">
    <citation type="journal article" date="2014" name="Int. J. Syst. Evol. Microbiol.">
        <title>Complete genome of a new Firmicutes species belonging to the dominant human colonic microbiota ('Ruminococcus bicirculans') reveals two chromosomes and a selective capacity to utilize plant glucans.</title>
        <authorList>
            <consortium name="NISC Comparative Sequencing Program"/>
            <person name="Wegmann U."/>
            <person name="Louis P."/>
            <person name="Goesmann A."/>
            <person name="Henrissat B."/>
            <person name="Duncan S.H."/>
            <person name="Flint H.J."/>
        </authorList>
    </citation>
    <scope>NUCLEOTIDE SEQUENCE</scope>
    <source>
        <strain evidence="1">JCM 17590</strain>
    </source>
</reference>
<dbReference type="EMBL" id="BAABBV010000001">
    <property type="protein sequence ID" value="GAA4153762.1"/>
    <property type="molecule type" value="Genomic_DNA"/>
</dbReference>
<dbReference type="RefSeq" id="WP_344789739.1">
    <property type="nucleotide sequence ID" value="NZ_BAABBV010000001.1"/>
</dbReference>